<dbReference type="EMBL" id="QJSP01000016">
    <property type="protein sequence ID" value="PYE13471.1"/>
    <property type="molecule type" value="Genomic_DNA"/>
</dbReference>
<proteinExistence type="inferred from homology"/>
<dbReference type="CDD" id="cd00397">
    <property type="entry name" value="DNA_BRE_C"/>
    <property type="match status" value="1"/>
</dbReference>
<comment type="similarity">
    <text evidence="1">Belongs to the 'phage' integrase family.</text>
</comment>
<dbReference type="Pfam" id="PF00589">
    <property type="entry name" value="Phage_integrase"/>
    <property type="match status" value="1"/>
</dbReference>
<dbReference type="GO" id="GO:0015074">
    <property type="term" value="P:DNA integration"/>
    <property type="evidence" value="ECO:0007669"/>
    <property type="project" value="InterPro"/>
</dbReference>
<evidence type="ECO:0000256" key="3">
    <source>
        <dbReference type="ARBA" id="ARBA00023172"/>
    </source>
</evidence>
<evidence type="ECO:0000256" key="4">
    <source>
        <dbReference type="PROSITE-ProRule" id="PRU01248"/>
    </source>
</evidence>
<evidence type="ECO:0000256" key="1">
    <source>
        <dbReference type="ARBA" id="ARBA00008857"/>
    </source>
</evidence>
<gene>
    <name evidence="7" type="ORF">DFR67_11625</name>
</gene>
<dbReference type="PANTHER" id="PTHR30349">
    <property type="entry name" value="PHAGE INTEGRASE-RELATED"/>
    <property type="match status" value="1"/>
</dbReference>
<comment type="caution">
    <text evidence="7">The sequence shown here is derived from an EMBL/GenBank/DDBJ whole genome shotgun (WGS) entry which is preliminary data.</text>
</comment>
<dbReference type="Proteomes" id="UP000247591">
    <property type="component" value="Unassembled WGS sequence"/>
</dbReference>
<organism evidence="7 8">
    <name type="scientific">Williamsia limnetica</name>
    <dbReference type="NCBI Taxonomy" id="882452"/>
    <lineage>
        <taxon>Bacteria</taxon>
        <taxon>Bacillati</taxon>
        <taxon>Actinomycetota</taxon>
        <taxon>Actinomycetes</taxon>
        <taxon>Mycobacteriales</taxon>
        <taxon>Nocardiaceae</taxon>
        <taxon>Williamsia</taxon>
    </lineage>
</organism>
<evidence type="ECO:0000256" key="2">
    <source>
        <dbReference type="ARBA" id="ARBA00023125"/>
    </source>
</evidence>
<dbReference type="GO" id="GO:0006310">
    <property type="term" value="P:DNA recombination"/>
    <property type="evidence" value="ECO:0007669"/>
    <property type="project" value="UniProtKB-KW"/>
</dbReference>
<feature type="domain" description="Core-binding (CB)" evidence="6">
    <location>
        <begin position="305"/>
        <end position="392"/>
    </location>
</feature>
<evidence type="ECO:0000259" key="6">
    <source>
        <dbReference type="PROSITE" id="PS51900"/>
    </source>
</evidence>
<dbReference type="InterPro" id="IPR044068">
    <property type="entry name" value="CB"/>
</dbReference>
<keyword evidence="8" id="KW-1185">Reference proteome</keyword>
<dbReference type="OrthoDB" id="8421690at2"/>
<dbReference type="PANTHER" id="PTHR30349:SF41">
    <property type="entry name" value="INTEGRASE_RECOMBINASE PROTEIN MJ0367-RELATED"/>
    <property type="match status" value="1"/>
</dbReference>
<keyword evidence="3" id="KW-0233">DNA recombination</keyword>
<accession>A0A318RE31</accession>
<reference evidence="7 8" key="1">
    <citation type="submission" date="2018-06" db="EMBL/GenBank/DDBJ databases">
        <title>Genomic Encyclopedia of Type Strains, Phase IV (KMG-IV): sequencing the most valuable type-strain genomes for metagenomic binning, comparative biology and taxonomic classification.</title>
        <authorList>
            <person name="Goeker M."/>
        </authorList>
    </citation>
    <scope>NUCLEOTIDE SEQUENCE [LARGE SCALE GENOMIC DNA]</scope>
    <source>
        <strain evidence="7 8">DSM 45521</strain>
    </source>
</reference>
<sequence length="745" mass="84354">MDSLTARIAAALRPEFDQAVIVAPVGHPVLGLPPCRVLGCAGGAITRAGLCKGHHTRWHRADRPDVGRWVQTDQPPLQPQRILASCAVEGCRRGQCAATLCSGHYQLWKRSDRPKLGQWIIGQQPLSAFPRSVCAIGDCTLDAETKKRPLCRNHDHRWRTNGMPPIEQFVIDCDVRGADIFDLRGLPDRLVREIQYGLQCRVDESRLKTQPRRLMPMIRCLSQIGAHSLREHTIEEWDAVLFTGASLGRTNSVIAFVRDTLASLDRLQGLVGWDTEYPRDIWKLTNLGFPATRLAVLRFDRIHPHWMRDLAKRWCRWRLSTGSSAGVVASNLYALTRFCRFLEETGRGVPTPAALDRPMIEEYLAWVAVRCPDPNTRRKDLGGLASFLRTLQQHRWAPDLSPGAVLFREDYPPIPAPKARALSEFVASQLELESNLCRFAEPRFRVLTEILQRTGLRVGDARRLTIDCIDRDQHGAAYLRYHNHKMRRDARTPIDDALAEAITAQQQRVRKQFPTGPILFPMIVANLDGTRPIDRAAYAQNLDAWVSACEIRTEAGDNVHVRPHQFRHTYATRLINSGVPQHVVKKLLDHDSDTMTAHYARLSMETVREEWSRATKVDIHGQEIRELDGELAEAVWLKNSLSRAKMALPNGYCTLPLQQTCEYANACLTCPMFLTTPEFLPQHRTQLIETRVLIESARARGQQRVQQMNETVEKNLLNIIGTLQTAPSTCADAQRGRDHKDNDAR</sequence>
<dbReference type="InterPro" id="IPR011010">
    <property type="entry name" value="DNA_brk_join_enz"/>
</dbReference>
<dbReference type="SUPFAM" id="SSF56349">
    <property type="entry name" value="DNA breaking-rejoining enzymes"/>
    <property type="match status" value="1"/>
</dbReference>
<dbReference type="PROSITE" id="PS51898">
    <property type="entry name" value="TYR_RECOMBINASE"/>
    <property type="match status" value="1"/>
</dbReference>
<dbReference type="Gene3D" id="1.10.443.10">
    <property type="entry name" value="Intergrase catalytic core"/>
    <property type="match status" value="1"/>
</dbReference>
<dbReference type="GO" id="GO:0003677">
    <property type="term" value="F:DNA binding"/>
    <property type="evidence" value="ECO:0007669"/>
    <property type="project" value="UniProtKB-UniRule"/>
</dbReference>
<dbReference type="AlphaFoldDB" id="A0A318RE31"/>
<name>A0A318RE31_WILLI</name>
<dbReference type="PROSITE" id="PS51900">
    <property type="entry name" value="CB"/>
    <property type="match status" value="1"/>
</dbReference>
<dbReference type="InterPro" id="IPR002104">
    <property type="entry name" value="Integrase_catalytic"/>
</dbReference>
<dbReference type="RefSeq" id="WP_146240512.1">
    <property type="nucleotide sequence ID" value="NZ_QJSP01000016.1"/>
</dbReference>
<evidence type="ECO:0000259" key="5">
    <source>
        <dbReference type="PROSITE" id="PS51898"/>
    </source>
</evidence>
<dbReference type="InterPro" id="IPR050090">
    <property type="entry name" value="Tyrosine_recombinase_XerCD"/>
</dbReference>
<evidence type="ECO:0000313" key="7">
    <source>
        <dbReference type="EMBL" id="PYE13471.1"/>
    </source>
</evidence>
<evidence type="ECO:0000313" key="8">
    <source>
        <dbReference type="Proteomes" id="UP000247591"/>
    </source>
</evidence>
<dbReference type="Gene3D" id="1.10.150.130">
    <property type="match status" value="1"/>
</dbReference>
<keyword evidence="2 4" id="KW-0238">DNA-binding</keyword>
<dbReference type="InterPro" id="IPR010998">
    <property type="entry name" value="Integrase_recombinase_N"/>
</dbReference>
<dbReference type="InterPro" id="IPR013762">
    <property type="entry name" value="Integrase-like_cat_sf"/>
</dbReference>
<feature type="domain" description="Tyr recombinase" evidence="5">
    <location>
        <begin position="417"/>
        <end position="612"/>
    </location>
</feature>
<protein>
    <submittedName>
        <fullName evidence="7">Site-specific recombinase XerD</fullName>
    </submittedName>
</protein>